<keyword evidence="1" id="KW-0946">Virion</keyword>
<organism evidence="1 2">
    <name type="scientific">Sediminibacillus halophilus</name>
    <dbReference type="NCBI Taxonomy" id="482461"/>
    <lineage>
        <taxon>Bacteria</taxon>
        <taxon>Bacillati</taxon>
        <taxon>Bacillota</taxon>
        <taxon>Bacilli</taxon>
        <taxon>Bacillales</taxon>
        <taxon>Bacillaceae</taxon>
        <taxon>Sediminibacillus</taxon>
    </lineage>
</organism>
<keyword evidence="2" id="KW-1185">Reference proteome</keyword>
<dbReference type="STRING" id="482461.SAMN05216244_0526"/>
<protein>
    <submittedName>
        <fullName evidence="1">Spore coat protein E</fullName>
    </submittedName>
</protein>
<proteinExistence type="predicted"/>
<evidence type="ECO:0000313" key="2">
    <source>
        <dbReference type="Proteomes" id="UP000182347"/>
    </source>
</evidence>
<sequence length="204" mass="23674">MIAMHKLTMKKEEVLVLMSFLDQEYREIITKAVIGKGRKFIQDTNTITPSHRPSSILGCWVINHLYNARKKGEDTVEINGSYDVNIWYSYNDNTKTEVVTERVTYCDLIKLSVKDDQTLNDDYEVFAKVIQQPNCLECKIASHDHKILVEVEREFLVEVIGETKVCVKVDPHGYVADDDDWDFELSDEEFKDINPDFLATEEEE</sequence>
<reference evidence="2" key="1">
    <citation type="submission" date="2016-10" db="EMBL/GenBank/DDBJ databases">
        <authorList>
            <person name="Varghese N."/>
            <person name="Submissions S."/>
        </authorList>
    </citation>
    <scope>NUCLEOTIDE SEQUENCE [LARGE SCALE GENOMIC DNA]</scope>
    <source>
        <strain evidence="2">CGMCC 1.6199</strain>
    </source>
</reference>
<dbReference type="Pfam" id="PF10628">
    <property type="entry name" value="CotE"/>
    <property type="match status" value="1"/>
</dbReference>
<dbReference type="AlphaFoldDB" id="A0A1G9MC02"/>
<dbReference type="EMBL" id="FNHF01000001">
    <property type="protein sequence ID" value="SDL71778.1"/>
    <property type="molecule type" value="Genomic_DNA"/>
</dbReference>
<gene>
    <name evidence="1" type="ORF">SAMN05216244_0526</name>
</gene>
<keyword evidence="1" id="KW-0167">Capsid protein</keyword>
<evidence type="ECO:0000313" key="1">
    <source>
        <dbReference type="EMBL" id="SDL71778.1"/>
    </source>
</evidence>
<name>A0A1G9MC02_9BACI</name>
<dbReference type="Proteomes" id="UP000182347">
    <property type="component" value="Unassembled WGS sequence"/>
</dbReference>
<accession>A0A1G9MC02</accession>
<dbReference type="InterPro" id="IPR018901">
    <property type="entry name" value="Spore_coat_CotE"/>
</dbReference>